<organism evidence="1 2">
    <name type="scientific">Pseudomonas atacamensis</name>
    <dbReference type="NCBI Taxonomy" id="2565368"/>
    <lineage>
        <taxon>Bacteria</taxon>
        <taxon>Pseudomonadati</taxon>
        <taxon>Pseudomonadota</taxon>
        <taxon>Gammaproteobacteria</taxon>
        <taxon>Pseudomonadales</taxon>
        <taxon>Pseudomonadaceae</taxon>
        <taxon>Pseudomonas</taxon>
    </lineage>
</organism>
<proteinExistence type="predicted"/>
<comment type="caution">
    <text evidence="1">The sequence shown here is derived from an EMBL/GenBank/DDBJ whole genome shotgun (WGS) entry which is preliminary data.</text>
</comment>
<dbReference type="RefSeq" id="WP_281892156.1">
    <property type="nucleotide sequence ID" value="NZ_BSCQ01000042.1"/>
</dbReference>
<evidence type="ECO:0000313" key="1">
    <source>
        <dbReference type="EMBL" id="GLH44633.1"/>
    </source>
</evidence>
<evidence type="ECO:0000313" key="2">
    <source>
        <dbReference type="Proteomes" id="UP001145022"/>
    </source>
</evidence>
<dbReference type="EMBL" id="BSCQ01000042">
    <property type="protein sequence ID" value="GLH44633.1"/>
    <property type="molecule type" value="Genomic_DNA"/>
</dbReference>
<dbReference type="Pfam" id="PF14253">
    <property type="entry name" value="AbiH"/>
    <property type="match status" value="1"/>
</dbReference>
<accession>A0ABQ5PM15</accession>
<sequence>MTSNTLYIIGNGFDLHHRLPTQYWQFKNYLEKVDREVFDWVESYIAIDEDWAELELSLADLDTEDIVTELEGFLVPYSAEDWSDAGHHDFQYEVEKVATGLSAGLQQHFANWIRSIPMPGRDQVPQLLTSLDKDAAYLTFNYTSTLTKLYDIAPENILHIHGEGEDESSDLVLGHARAVADRSSLQDGVDENTDTRLAEAMGILDDYFEKTFKPSVKIIEQQKLYFEGLKSITQVVVLGHSLSKVDEAYFLALVEALQASPRWTVAVRSLNENTSKAACLIDFGVPDECIDFKPWSQL</sequence>
<dbReference type="InterPro" id="IPR025935">
    <property type="entry name" value="AbiH"/>
</dbReference>
<evidence type="ECO:0008006" key="3">
    <source>
        <dbReference type="Google" id="ProtNLM"/>
    </source>
</evidence>
<gene>
    <name evidence="1" type="ORF">RS3R1_37210</name>
</gene>
<reference evidence="1" key="3">
    <citation type="journal article" date="2023" name="J. Biotechnol.">
        <title>Draft Genome Sequences of Endophytic Pseudomonas Strains, Isolated from the Interior of Brassicaceae Plants.</title>
        <authorList>
            <person name="Kaneko H."/>
            <person name="Furuya T."/>
        </authorList>
    </citation>
    <scope>NUCLEOTIDE SEQUENCE</scope>
    <source>
        <strain evidence="1">RS3R-1</strain>
    </source>
</reference>
<name>A0ABQ5PM15_9PSED</name>
<dbReference type="Proteomes" id="UP001145022">
    <property type="component" value="Unassembled WGS sequence"/>
</dbReference>
<reference evidence="1" key="1">
    <citation type="journal article" date="2021" name="Sci. Rep.">
        <title>An efficient direct screening system for microorganisms that activate plant immune responses based on plant-microbe interactions using cultured plant cells.</title>
        <authorList>
            <person name="Kurokawa M."/>
            <person name="Nakano M."/>
            <person name="Kitahata N."/>
            <person name="Kuchitsu K."/>
            <person name="Furuya T."/>
        </authorList>
    </citation>
    <scope>NUCLEOTIDE SEQUENCE</scope>
    <source>
        <strain evidence="1">RS3R-1</strain>
    </source>
</reference>
<keyword evidence="2" id="KW-1185">Reference proteome</keyword>
<reference evidence="1" key="2">
    <citation type="submission" date="2022-11" db="EMBL/GenBank/DDBJ databases">
        <title>Draft genome sequencing of Pseudomonas atacamensis RS3R1.</title>
        <authorList>
            <person name="Furuya T."/>
            <person name="Kaneko H."/>
        </authorList>
    </citation>
    <scope>NUCLEOTIDE SEQUENCE</scope>
    <source>
        <strain evidence="1">RS3R-1</strain>
    </source>
</reference>
<protein>
    <recommendedName>
        <fullName evidence="3">Bacteriophage abortive infection AbiH</fullName>
    </recommendedName>
</protein>